<dbReference type="AlphaFoldDB" id="A0A4S2KLZ6"/>
<evidence type="ECO:0000256" key="1">
    <source>
        <dbReference type="SAM" id="MobiDB-lite"/>
    </source>
</evidence>
<reference evidence="2 3" key="1">
    <citation type="journal article" date="2019" name="Philos. Trans. R. Soc. Lond., B, Biol. Sci.">
        <title>Ant behaviour and brain gene expression of defending hosts depend on the ecological success of the intruding social parasite.</title>
        <authorList>
            <person name="Kaur R."/>
            <person name="Stoldt M."/>
            <person name="Jongepier E."/>
            <person name="Feldmeyer B."/>
            <person name="Menzel F."/>
            <person name="Bornberg-Bauer E."/>
            <person name="Foitzik S."/>
        </authorList>
    </citation>
    <scope>NUCLEOTIDE SEQUENCE [LARGE SCALE GENOMIC DNA]</scope>
    <source>
        <tissue evidence="2">Whole body</tissue>
    </source>
</reference>
<dbReference type="EMBL" id="QBLH01001897">
    <property type="protein sequence ID" value="TGZ50713.1"/>
    <property type="molecule type" value="Genomic_DNA"/>
</dbReference>
<feature type="region of interest" description="Disordered" evidence="1">
    <location>
        <begin position="1"/>
        <end position="63"/>
    </location>
</feature>
<feature type="compositionally biased region" description="Basic and acidic residues" evidence="1">
    <location>
        <begin position="186"/>
        <end position="203"/>
    </location>
</feature>
<organism evidence="2 3">
    <name type="scientific">Temnothorax longispinosus</name>
    <dbReference type="NCBI Taxonomy" id="300112"/>
    <lineage>
        <taxon>Eukaryota</taxon>
        <taxon>Metazoa</taxon>
        <taxon>Ecdysozoa</taxon>
        <taxon>Arthropoda</taxon>
        <taxon>Hexapoda</taxon>
        <taxon>Insecta</taxon>
        <taxon>Pterygota</taxon>
        <taxon>Neoptera</taxon>
        <taxon>Endopterygota</taxon>
        <taxon>Hymenoptera</taxon>
        <taxon>Apocrita</taxon>
        <taxon>Aculeata</taxon>
        <taxon>Formicoidea</taxon>
        <taxon>Formicidae</taxon>
        <taxon>Myrmicinae</taxon>
        <taxon>Temnothorax</taxon>
    </lineage>
</organism>
<feature type="region of interest" description="Disordered" evidence="1">
    <location>
        <begin position="149"/>
        <end position="218"/>
    </location>
</feature>
<comment type="caution">
    <text evidence="2">The sequence shown here is derived from an EMBL/GenBank/DDBJ whole genome shotgun (WGS) entry which is preliminary data.</text>
</comment>
<keyword evidence="3" id="KW-1185">Reference proteome</keyword>
<accession>A0A4S2KLZ6</accession>
<sequence length="245" mass="27117">MGTHEGEGAACKARRAPEENGGGGEARPTAKDPNRRPNGIRFGDLVGGLRRPPAATTASARSYSPSTLLPHDLYTDILTSYSHCRRRRRQAATSMKKHRDARLLPCGHVRADSSQGLSNAPRKIKIFYKQSSISTAPLNTKWPAHPEIPDLYPRVPKRHRSRDGTYGNDYPDRGIKGRGLSCRVPGTERAHHEGDGRAEDPKTKSNISPYVSPPPLRMSREFKTNVSGKDVIRQDVINVVTRLEI</sequence>
<dbReference type="Proteomes" id="UP000310200">
    <property type="component" value="Unassembled WGS sequence"/>
</dbReference>
<feature type="compositionally biased region" description="Low complexity" evidence="1">
    <location>
        <begin position="50"/>
        <end position="63"/>
    </location>
</feature>
<evidence type="ECO:0000313" key="3">
    <source>
        <dbReference type="Proteomes" id="UP000310200"/>
    </source>
</evidence>
<protein>
    <submittedName>
        <fullName evidence="2">Uncharacterized protein</fullName>
    </submittedName>
</protein>
<gene>
    <name evidence="2" type="ORF">DBV15_06921</name>
</gene>
<proteinExistence type="predicted"/>
<name>A0A4S2KLZ6_9HYME</name>
<evidence type="ECO:0000313" key="2">
    <source>
        <dbReference type="EMBL" id="TGZ50713.1"/>
    </source>
</evidence>